<organism evidence="1">
    <name type="scientific">marine sediment metagenome</name>
    <dbReference type="NCBI Taxonomy" id="412755"/>
    <lineage>
        <taxon>unclassified sequences</taxon>
        <taxon>metagenomes</taxon>
        <taxon>ecological metagenomes</taxon>
    </lineage>
</organism>
<evidence type="ECO:0000313" key="1">
    <source>
        <dbReference type="EMBL" id="GAJ15881.1"/>
    </source>
</evidence>
<proteinExistence type="predicted"/>
<accession>X1VK52</accession>
<protein>
    <submittedName>
        <fullName evidence="1">Uncharacterized protein</fullName>
    </submittedName>
</protein>
<feature type="non-terminal residue" evidence="1">
    <location>
        <position position="1"/>
    </location>
</feature>
<sequence>IVVSDLPKAKGGEFPKIRYFTTIAKNIVEAERFGKIWERFSKEKDFGNRLINSLKGHWGRTPLSAHNLFENGNQRMLVERIRHMAERIKDKASKEADIDRINLASRIEDLASSYHLALTLPDNTFITLSAWTWASYSFKGGRDFPTPLSLHVERDWASTDFLLEYIKAGELGDEDTVERKIIELMGEGRESEDLAHHLLGLEKEAERVLIDKVSVLKEIPSGGLTRLTKGPIIEPLKDHRWESKFVFNCASA</sequence>
<name>X1VK52_9ZZZZ</name>
<feature type="non-terminal residue" evidence="1">
    <location>
        <position position="252"/>
    </location>
</feature>
<dbReference type="AlphaFoldDB" id="X1VK52"/>
<reference evidence="1" key="1">
    <citation type="journal article" date="2014" name="Front. Microbiol.">
        <title>High frequency of phylogenetically diverse reductive dehalogenase-homologous genes in deep subseafloor sedimentary metagenomes.</title>
        <authorList>
            <person name="Kawai M."/>
            <person name="Futagami T."/>
            <person name="Toyoda A."/>
            <person name="Takaki Y."/>
            <person name="Nishi S."/>
            <person name="Hori S."/>
            <person name="Arai W."/>
            <person name="Tsubouchi T."/>
            <person name="Morono Y."/>
            <person name="Uchiyama I."/>
            <person name="Ito T."/>
            <person name="Fujiyama A."/>
            <person name="Inagaki F."/>
            <person name="Takami H."/>
        </authorList>
    </citation>
    <scope>NUCLEOTIDE SEQUENCE</scope>
    <source>
        <strain evidence="1">Expedition CK06-06</strain>
    </source>
</reference>
<gene>
    <name evidence="1" type="ORF">S12H4_46452</name>
</gene>
<dbReference type="EMBL" id="BARW01028825">
    <property type="protein sequence ID" value="GAJ15881.1"/>
    <property type="molecule type" value="Genomic_DNA"/>
</dbReference>
<comment type="caution">
    <text evidence="1">The sequence shown here is derived from an EMBL/GenBank/DDBJ whole genome shotgun (WGS) entry which is preliminary data.</text>
</comment>